<dbReference type="InterPro" id="IPR036908">
    <property type="entry name" value="RlpA-like_sf"/>
</dbReference>
<reference evidence="6 7" key="1">
    <citation type="submission" date="2024-05" db="EMBL/GenBank/DDBJ databases">
        <title>Haplotype-resolved chromosome-level genome assembly of Huyou (Citrus changshanensis).</title>
        <authorList>
            <person name="Miao C."/>
            <person name="Chen W."/>
            <person name="Wu Y."/>
            <person name="Wang L."/>
            <person name="Zhao S."/>
            <person name="Grierson D."/>
            <person name="Xu C."/>
            <person name="Chen K."/>
        </authorList>
    </citation>
    <scope>NUCLEOTIDE SEQUENCE [LARGE SCALE GENOMIC DNA]</scope>
    <source>
        <strain evidence="6">01-14</strain>
        <tissue evidence="6">Leaf</tissue>
    </source>
</reference>
<dbReference type="AlphaFoldDB" id="A0AAP0MNK6"/>
<dbReference type="CDD" id="cd22269">
    <property type="entry name" value="DPBB_EG45-like"/>
    <property type="match status" value="2"/>
</dbReference>
<dbReference type="GO" id="GO:0009627">
    <property type="term" value="P:systemic acquired resistance"/>
    <property type="evidence" value="ECO:0007669"/>
    <property type="project" value="InterPro"/>
</dbReference>
<evidence type="ECO:0000259" key="5">
    <source>
        <dbReference type="PROSITE" id="PS50842"/>
    </source>
</evidence>
<feature type="domain" description="Expansin-like EG45" evidence="5">
    <location>
        <begin position="27"/>
        <end position="131"/>
    </location>
</feature>
<feature type="chain" id="PRO_5042857750" description="Expansin-like EG45 domain-containing protein" evidence="4">
    <location>
        <begin position="25"/>
        <end position="263"/>
    </location>
</feature>
<dbReference type="SMART" id="SM00837">
    <property type="entry name" value="DPBB_1"/>
    <property type="match status" value="2"/>
</dbReference>
<feature type="domain" description="Expansin-like EG45" evidence="5">
    <location>
        <begin position="160"/>
        <end position="263"/>
    </location>
</feature>
<dbReference type="GO" id="GO:0048046">
    <property type="term" value="C:apoplast"/>
    <property type="evidence" value="ECO:0007669"/>
    <property type="project" value="InterPro"/>
</dbReference>
<sequence length="263" mass="28090">MGVGTKVLVITTMAICLISSAAYASEGTATFYTPPYVPSACNGYKNDGVMIAAASYAIWNNGAVCNKSFRVKCTGATNQGTPHPCRGGSVLVKIVDLCPAGCQATIDLSQEAFSQIANPDAGKIKIEFNQLREMGIEMRIFMMISIVLCLCSAAVHAAQGNAVYYKPPYSHSACYGNQDNGPMVTGVSDALWRNGQACGKRYRVRCIRGANQAPHPCKPGKSVVVKVVDYCRQPCNGILNLSQDAFNEIADLDAGKVIVEYNP</sequence>
<keyword evidence="3 4" id="KW-0732">Signal</keyword>
<name>A0AAP0MNK6_9ROSI</name>
<evidence type="ECO:0000313" key="6">
    <source>
        <dbReference type="EMBL" id="KAK9210501.1"/>
    </source>
</evidence>
<dbReference type="PANTHER" id="PTHR47295">
    <property type="entry name" value="EG45-LIKE DOMAIN CONTAINING PROTEIN 1-RELATED"/>
    <property type="match status" value="1"/>
</dbReference>
<feature type="signal peptide" evidence="4">
    <location>
        <begin position="1"/>
        <end position="24"/>
    </location>
</feature>
<dbReference type="Proteomes" id="UP001428341">
    <property type="component" value="Unassembled WGS sequence"/>
</dbReference>
<dbReference type="Gene3D" id="2.40.40.10">
    <property type="entry name" value="RlpA-like domain"/>
    <property type="match status" value="2"/>
</dbReference>
<gene>
    <name evidence="6" type="ORF">WN944_002872</name>
</gene>
<dbReference type="EMBL" id="JBCGBO010000004">
    <property type="protein sequence ID" value="KAK9210501.1"/>
    <property type="molecule type" value="Genomic_DNA"/>
</dbReference>
<dbReference type="SUPFAM" id="SSF50685">
    <property type="entry name" value="Barwin-like endoglucanases"/>
    <property type="match status" value="2"/>
</dbReference>
<dbReference type="InterPro" id="IPR007112">
    <property type="entry name" value="Expansin/allergen_DPBB_dom"/>
</dbReference>
<dbReference type="InterPro" id="IPR009009">
    <property type="entry name" value="RlpA-like_DPBB"/>
</dbReference>
<accession>A0AAP0MNK6</accession>
<keyword evidence="7" id="KW-1185">Reference proteome</keyword>
<keyword evidence="2" id="KW-0964">Secreted</keyword>
<proteinExistence type="predicted"/>
<protein>
    <recommendedName>
        <fullName evidence="5">Expansin-like EG45 domain-containing protein</fullName>
    </recommendedName>
</protein>
<evidence type="ECO:0000256" key="3">
    <source>
        <dbReference type="ARBA" id="ARBA00022729"/>
    </source>
</evidence>
<evidence type="ECO:0000256" key="4">
    <source>
        <dbReference type="SAM" id="SignalP"/>
    </source>
</evidence>
<evidence type="ECO:0000256" key="1">
    <source>
        <dbReference type="ARBA" id="ARBA00004613"/>
    </source>
</evidence>
<evidence type="ECO:0000256" key="2">
    <source>
        <dbReference type="ARBA" id="ARBA00022525"/>
    </source>
</evidence>
<dbReference type="InterPro" id="IPR044206">
    <property type="entry name" value="EGC1/2"/>
</dbReference>
<dbReference type="PANTHER" id="PTHR47295:SF10">
    <property type="entry name" value="EG45-LIKE DOMAIN CONTAINING PROTEIN"/>
    <property type="match status" value="1"/>
</dbReference>
<comment type="caution">
    <text evidence="6">The sequence shown here is derived from an EMBL/GenBank/DDBJ whole genome shotgun (WGS) entry which is preliminary data.</text>
</comment>
<dbReference type="Pfam" id="PF03330">
    <property type="entry name" value="DPBB_1"/>
    <property type="match status" value="2"/>
</dbReference>
<organism evidence="6 7">
    <name type="scientific">Citrus x changshan-huyou</name>
    <dbReference type="NCBI Taxonomy" id="2935761"/>
    <lineage>
        <taxon>Eukaryota</taxon>
        <taxon>Viridiplantae</taxon>
        <taxon>Streptophyta</taxon>
        <taxon>Embryophyta</taxon>
        <taxon>Tracheophyta</taxon>
        <taxon>Spermatophyta</taxon>
        <taxon>Magnoliopsida</taxon>
        <taxon>eudicotyledons</taxon>
        <taxon>Gunneridae</taxon>
        <taxon>Pentapetalae</taxon>
        <taxon>rosids</taxon>
        <taxon>malvids</taxon>
        <taxon>Sapindales</taxon>
        <taxon>Rutaceae</taxon>
        <taxon>Aurantioideae</taxon>
        <taxon>Citrus</taxon>
    </lineage>
</organism>
<dbReference type="FunFam" id="2.40.40.10:FF:000005">
    <property type="entry name" value="Barwin-related endoglucanase"/>
    <property type="match status" value="1"/>
</dbReference>
<evidence type="ECO:0000313" key="7">
    <source>
        <dbReference type="Proteomes" id="UP001428341"/>
    </source>
</evidence>
<dbReference type="PROSITE" id="PS50842">
    <property type="entry name" value="EXPANSIN_EG45"/>
    <property type="match status" value="2"/>
</dbReference>
<comment type="subcellular location">
    <subcellularLocation>
        <location evidence="1">Secreted</location>
    </subcellularLocation>
</comment>